<protein>
    <recommendedName>
        <fullName evidence="3">Fe-S metabolism associated domain-containing protein</fullName>
    </recommendedName>
</protein>
<name>A0A7S1HVN1_9EUGL</name>
<feature type="domain" description="Fe-S metabolism associated" evidence="3">
    <location>
        <begin position="109"/>
        <end position="221"/>
    </location>
</feature>
<feature type="region of interest" description="Disordered" evidence="2">
    <location>
        <begin position="1"/>
        <end position="92"/>
    </location>
</feature>
<accession>A0A7S1HVN1</accession>
<feature type="compositionally biased region" description="Low complexity" evidence="2">
    <location>
        <begin position="36"/>
        <end position="46"/>
    </location>
</feature>
<dbReference type="PANTHER" id="PTHR43597">
    <property type="entry name" value="SULFUR ACCEPTOR PROTEIN CSDE"/>
    <property type="match status" value="1"/>
</dbReference>
<dbReference type="AlphaFoldDB" id="A0A7S1HVN1"/>
<proteinExistence type="inferred from homology"/>
<evidence type="ECO:0000259" key="3">
    <source>
        <dbReference type="Pfam" id="PF02657"/>
    </source>
</evidence>
<dbReference type="EMBL" id="HBGA01010199">
    <property type="protein sequence ID" value="CAD8992804.1"/>
    <property type="molecule type" value="Transcribed_RNA"/>
</dbReference>
<evidence type="ECO:0000256" key="2">
    <source>
        <dbReference type="SAM" id="MobiDB-lite"/>
    </source>
</evidence>
<organism evidence="4">
    <name type="scientific">Eutreptiella gymnastica</name>
    <dbReference type="NCBI Taxonomy" id="73025"/>
    <lineage>
        <taxon>Eukaryota</taxon>
        <taxon>Discoba</taxon>
        <taxon>Euglenozoa</taxon>
        <taxon>Euglenida</taxon>
        <taxon>Spirocuta</taxon>
        <taxon>Euglenophyceae</taxon>
        <taxon>Eutreptiales</taxon>
        <taxon>Eutreptiaceae</taxon>
        <taxon>Eutreptiella</taxon>
    </lineage>
</organism>
<sequence length="236" mass="24467">MAPAPAPPKAAVGSGAGVCLPGASSSSSHGGCYGDSPSAPTALAPSSPIPPKAPIGHSARHGYLRAMPSAPSPPAAPRVLPRGAPAAPPPAASLPARVAALRQELGPLSQESRYHRLMAMGRTLPAYPPHLKVAEHKVSGCQSTVFLRVRDVVDGRMHFEGFSDALISAGLVALVLRLYDGQTPGHILQHDTASLQTLGIFGSLSPTRAQGLASMLRYVKELALKDLLRQQRKTGP</sequence>
<dbReference type="InterPro" id="IPR003808">
    <property type="entry name" value="Fe-S_metab-assoc_dom"/>
</dbReference>
<dbReference type="SUPFAM" id="SSF82649">
    <property type="entry name" value="SufE/NifU"/>
    <property type="match status" value="1"/>
</dbReference>
<dbReference type="Gene3D" id="3.90.1010.10">
    <property type="match status" value="1"/>
</dbReference>
<dbReference type="Pfam" id="PF02657">
    <property type="entry name" value="SufE"/>
    <property type="match status" value="1"/>
</dbReference>
<reference evidence="4" key="1">
    <citation type="submission" date="2021-01" db="EMBL/GenBank/DDBJ databases">
        <authorList>
            <person name="Corre E."/>
            <person name="Pelletier E."/>
            <person name="Niang G."/>
            <person name="Scheremetjew M."/>
            <person name="Finn R."/>
            <person name="Kale V."/>
            <person name="Holt S."/>
            <person name="Cochrane G."/>
            <person name="Meng A."/>
            <person name="Brown T."/>
            <person name="Cohen L."/>
        </authorList>
    </citation>
    <scope>NUCLEOTIDE SEQUENCE</scope>
    <source>
        <strain evidence="4">NIES-381</strain>
    </source>
</reference>
<gene>
    <name evidence="4" type="ORF">EGYM00392_LOCUS3851</name>
</gene>
<comment type="similarity">
    <text evidence="1">Belongs to the SufE family.</text>
</comment>
<dbReference type="PANTHER" id="PTHR43597:SF5">
    <property type="entry name" value="SUFE-LIKE PROTEIN 2, CHLOROPLASTIC"/>
    <property type="match status" value="1"/>
</dbReference>
<evidence type="ECO:0000313" key="4">
    <source>
        <dbReference type="EMBL" id="CAD8992804.1"/>
    </source>
</evidence>
<evidence type="ECO:0000256" key="1">
    <source>
        <dbReference type="ARBA" id="ARBA00010282"/>
    </source>
</evidence>